<dbReference type="PANTHER" id="PTHR45947:SF3">
    <property type="entry name" value="SULFOQUINOVOSYL TRANSFERASE SQD2"/>
    <property type="match status" value="1"/>
</dbReference>
<dbReference type="EMBL" id="CAEZYR010000014">
    <property type="protein sequence ID" value="CAB4732651.1"/>
    <property type="molecule type" value="Genomic_DNA"/>
</dbReference>
<dbReference type="CDD" id="cd03801">
    <property type="entry name" value="GT4_PimA-like"/>
    <property type="match status" value="1"/>
</dbReference>
<dbReference type="AlphaFoldDB" id="A0A6J7GWR8"/>
<evidence type="ECO:0000313" key="3">
    <source>
        <dbReference type="EMBL" id="CAB4909055.1"/>
    </source>
</evidence>
<dbReference type="SUPFAM" id="SSF53756">
    <property type="entry name" value="UDP-Glycosyltransferase/glycogen phosphorylase"/>
    <property type="match status" value="1"/>
</dbReference>
<dbReference type="GO" id="GO:0016757">
    <property type="term" value="F:glycosyltransferase activity"/>
    <property type="evidence" value="ECO:0007669"/>
    <property type="project" value="TreeGrafter"/>
</dbReference>
<dbReference type="InterPro" id="IPR050194">
    <property type="entry name" value="Glycosyltransferase_grp1"/>
</dbReference>
<dbReference type="Pfam" id="PF13439">
    <property type="entry name" value="Glyco_transf_4"/>
    <property type="match status" value="1"/>
</dbReference>
<accession>A0A6J7GWR8</accession>
<name>A0A6J7GWR8_9ZZZZ</name>
<dbReference type="PANTHER" id="PTHR45947">
    <property type="entry name" value="SULFOQUINOVOSYL TRANSFERASE SQD2"/>
    <property type="match status" value="1"/>
</dbReference>
<reference evidence="3" key="1">
    <citation type="submission" date="2020-05" db="EMBL/GenBank/DDBJ databases">
        <authorList>
            <person name="Chiriac C."/>
            <person name="Salcher M."/>
            <person name="Ghai R."/>
            <person name="Kavagutti S V."/>
        </authorList>
    </citation>
    <scope>NUCLEOTIDE SEQUENCE</scope>
</reference>
<dbReference type="EMBL" id="CAFBMH010000043">
    <property type="protein sequence ID" value="CAB4909055.1"/>
    <property type="molecule type" value="Genomic_DNA"/>
</dbReference>
<evidence type="ECO:0000259" key="1">
    <source>
        <dbReference type="Pfam" id="PF13439"/>
    </source>
</evidence>
<protein>
    <submittedName>
        <fullName evidence="3">Unannotated protein</fullName>
    </submittedName>
</protein>
<feature type="domain" description="Glycosyltransferase subfamily 4-like N-terminal" evidence="1">
    <location>
        <begin position="24"/>
        <end position="193"/>
    </location>
</feature>
<dbReference type="Pfam" id="PF13692">
    <property type="entry name" value="Glyco_trans_1_4"/>
    <property type="match status" value="1"/>
</dbReference>
<evidence type="ECO:0000313" key="2">
    <source>
        <dbReference type="EMBL" id="CAB4732651.1"/>
    </source>
</evidence>
<dbReference type="Gene3D" id="3.40.50.2000">
    <property type="entry name" value="Glycogen Phosphorylase B"/>
    <property type="match status" value="2"/>
</dbReference>
<sequence>MPERDLDGLRVLVFCDYYSPQSTGGAERAAREVNVRLARRGAQVRVVSATGLAPYRDADIEVTALHAYDMSPYLKAQLAVSPAYLRRALAIARRFRPRVIYAHSLHFQGSIVAAQVARKLGLPLVTVAQVADLTHLRGATRAIGEAHERTAGRWIMSRSRAVIAVSDAVREHCVRRGAAPAKVVVVHNGVSHRRFPATDEPAGDALRILFVGRLIANKGPQVLLAAARILHERKVAFTLTFVGDGPLRRTIEQGSTGLPVLCIGASDHVSTWMQLSHVVVRPSYTEGLALTVLEAMASRRCVVASDIAANREIISHGETGLLHACGDAVALAGELETLSRLPIYRGALAERGHELSQRFTWDESANRHALVLRAVSDHAMAGPGGTALVTRTSP</sequence>
<gene>
    <name evidence="2" type="ORF">UFOPK2754_00590</name>
    <name evidence="3" type="ORF">UFOPK3543_01364</name>
</gene>
<dbReference type="InterPro" id="IPR028098">
    <property type="entry name" value="Glyco_trans_4-like_N"/>
</dbReference>
<proteinExistence type="predicted"/>
<organism evidence="3">
    <name type="scientific">freshwater metagenome</name>
    <dbReference type="NCBI Taxonomy" id="449393"/>
    <lineage>
        <taxon>unclassified sequences</taxon>
        <taxon>metagenomes</taxon>
        <taxon>ecological metagenomes</taxon>
    </lineage>
</organism>